<dbReference type="AlphaFoldDB" id="A0A7W8M5X6"/>
<dbReference type="GO" id="GO:0015074">
    <property type="term" value="P:DNA integration"/>
    <property type="evidence" value="ECO:0007669"/>
    <property type="project" value="InterPro"/>
</dbReference>
<reference evidence="2 3" key="1">
    <citation type="submission" date="2020-08" db="EMBL/GenBank/DDBJ databases">
        <title>Genomic Encyclopedia of Type Strains, Phase IV (KMG-IV): sequencing the most valuable type-strain genomes for metagenomic binning, comparative biology and taxonomic classification.</title>
        <authorList>
            <person name="Goeker M."/>
        </authorList>
    </citation>
    <scope>NUCLEOTIDE SEQUENCE [LARGE SCALE GENOMIC DNA]</scope>
    <source>
        <strain evidence="2 3">DSM 106146</strain>
    </source>
</reference>
<dbReference type="GO" id="GO:0006310">
    <property type="term" value="P:DNA recombination"/>
    <property type="evidence" value="ECO:0007669"/>
    <property type="project" value="UniProtKB-KW"/>
</dbReference>
<accession>A0A7W8M5X6</accession>
<evidence type="ECO:0000313" key="2">
    <source>
        <dbReference type="EMBL" id="MBB5265480.1"/>
    </source>
</evidence>
<evidence type="ECO:0000256" key="1">
    <source>
        <dbReference type="ARBA" id="ARBA00023172"/>
    </source>
</evidence>
<evidence type="ECO:0000313" key="3">
    <source>
        <dbReference type="Proteomes" id="UP000543642"/>
    </source>
</evidence>
<protein>
    <recommendedName>
        <fullName evidence="4">Tyr recombinase domain-containing protein</fullName>
    </recommendedName>
</protein>
<comment type="caution">
    <text evidence="2">The sequence shown here is derived from an EMBL/GenBank/DDBJ whole genome shotgun (WGS) entry which is preliminary data.</text>
</comment>
<organism evidence="2 3">
    <name type="scientific">Catenibacillus scindens</name>
    <dbReference type="NCBI Taxonomy" id="673271"/>
    <lineage>
        <taxon>Bacteria</taxon>
        <taxon>Bacillati</taxon>
        <taxon>Bacillota</taxon>
        <taxon>Clostridia</taxon>
        <taxon>Lachnospirales</taxon>
        <taxon>Lachnospiraceae</taxon>
        <taxon>Catenibacillus</taxon>
    </lineage>
</organism>
<gene>
    <name evidence="2" type="ORF">HNP82_002626</name>
</gene>
<dbReference type="SUPFAM" id="SSF56349">
    <property type="entry name" value="DNA breaking-rejoining enzymes"/>
    <property type="match status" value="1"/>
</dbReference>
<dbReference type="Gene3D" id="1.10.443.10">
    <property type="entry name" value="Intergrase catalytic core"/>
    <property type="match status" value="1"/>
</dbReference>
<sequence>MRRTVQRIYLKGQEHASKIIIGTPKTQTAVRDIPIPTHLWKILCKKKKQFGKNFCIISDQDKVFLDPRTYQINYKKYLTQCGLPYRNFHALRHPYVKPTTKKYLFFLVPMIQLS</sequence>
<dbReference type="GO" id="GO:0003677">
    <property type="term" value="F:DNA binding"/>
    <property type="evidence" value="ECO:0007669"/>
    <property type="project" value="InterPro"/>
</dbReference>
<dbReference type="EMBL" id="JACHFW010000011">
    <property type="protein sequence ID" value="MBB5265480.1"/>
    <property type="molecule type" value="Genomic_DNA"/>
</dbReference>
<evidence type="ECO:0008006" key="4">
    <source>
        <dbReference type="Google" id="ProtNLM"/>
    </source>
</evidence>
<dbReference type="InterPro" id="IPR013762">
    <property type="entry name" value="Integrase-like_cat_sf"/>
</dbReference>
<name>A0A7W8M5X6_9FIRM</name>
<dbReference type="Proteomes" id="UP000543642">
    <property type="component" value="Unassembled WGS sequence"/>
</dbReference>
<keyword evidence="3" id="KW-1185">Reference proteome</keyword>
<proteinExistence type="predicted"/>
<keyword evidence="1" id="KW-0233">DNA recombination</keyword>
<dbReference type="InterPro" id="IPR011010">
    <property type="entry name" value="DNA_brk_join_enz"/>
</dbReference>